<gene>
    <name evidence="1" type="ORF">B0H16DRAFT_349595</name>
</gene>
<reference evidence="1" key="1">
    <citation type="submission" date="2023-03" db="EMBL/GenBank/DDBJ databases">
        <title>Massive genome expansion in bonnet fungi (Mycena s.s.) driven by repeated elements and novel gene families across ecological guilds.</title>
        <authorList>
            <consortium name="Lawrence Berkeley National Laboratory"/>
            <person name="Harder C.B."/>
            <person name="Miyauchi S."/>
            <person name="Viragh M."/>
            <person name="Kuo A."/>
            <person name="Thoen E."/>
            <person name="Andreopoulos B."/>
            <person name="Lu D."/>
            <person name="Skrede I."/>
            <person name="Drula E."/>
            <person name="Henrissat B."/>
            <person name="Morin E."/>
            <person name="Kohler A."/>
            <person name="Barry K."/>
            <person name="LaButti K."/>
            <person name="Morin E."/>
            <person name="Salamov A."/>
            <person name="Lipzen A."/>
            <person name="Mereny Z."/>
            <person name="Hegedus B."/>
            <person name="Baldrian P."/>
            <person name="Stursova M."/>
            <person name="Weitz H."/>
            <person name="Taylor A."/>
            <person name="Grigoriev I.V."/>
            <person name="Nagy L.G."/>
            <person name="Martin F."/>
            <person name="Kauserud H."/>
        </authorList>
    </citation>
    <scope>NUCLEOTIDE SEQUENCE</scope>
    <source>
        <strain evidence="1">CBHHK182m</strain>
    </source>
</reference>
<organism evidence="1 2">
    <name type="scientific">Mycena metata</name>
    <dbReference type="NCBI Taxonomy" id="1033252"/>
    <lineage>
        <taxon>Eukaryota</taxon>
        <taxon>Fungi</taxon>
        <taxon>Dikarya</taxon>
        <taxon>Basidiomycota</taxon>
        <taxon>Agaricomycotina</taxon>
        <taxon>Agaricomycetes</taxon>
        <taxon>Agaricomycetidae</taxon>
        <taxon>Agaricales</taxon>
        <taxon>Marasmiineae</taxon>
        <taxon>Mycenaceae</taxon>
        <taxon>Mycena</taxon>
    </lineage>
</organism>
<protein>
    <submittedName>
        <fullName evidence="1">Uncharacterized protein</fullName>
    </submittedName>
</protein>
<name>A0AAD7HK76_9AGAR</name>
<dbReference type="AlphaFoldDB" id="A0AAD7HK76"/>
<evidence type="ECO:0000313" key="1">
    <source>
        <dbReference type="EMBL" id="KAJ7722510.1"/>
    </source>
</evidence>
<dbReference type="EMBL" id="JARKIB010000219">
    <property type="protein sequence ID" value="KAJ7722510.1"/>
    <property type="molecule type" value="Genomic_DNA"/>
</dbReference>
<proteinExistence type="predicted"/>
<evidence type="ECO:0000313" key="2">
    <source>
        <dbReference type="Proteomes" id="UP001215598"/>
    </source>
</evidence>
<comment type="caution">
    <text evidence="1">The sequence shown here is derived from an EMBL/GenBank/DDBJ whole genome shotgun (WGS) entry which is preliminary data.</text>
</comment>
<sequence>MKTYAGSCQAADDGNEAECGGRWAGEERARLPKLRRYRRHCNLPTAAVVARSLSSDPHARRCGWPPTRALAGPCLPGGSIVLSGGLSSVAVRPAGSYSSPVCTTAGSALSTLVSKLSRSRINRYHAVPNPKAGNLRSTTVSWRCSRPFAKESPSDVLTILQTGLRRLPVVLEIEAEPCSRFLSLPHFTLSNSPSFSTLPSTRS</sequence>
<keyword evidence="2" id="KW-1185">Reference proteome</keyword>
<dbReference type="Proteomes" id="UP001215598">
    <property type="component" value="Unassembled WGS sequence"/>
</dbReference>
<accession>A0AAD7HK76</accession>